<protein>
    <submittedName>
        <fullName evidence="3">DUF4097 family beta strand repeat-containing protein</fullName>
    </submittedName>
</protein>
<feature type="signal peptide" evidence="1">
    <location>
        <begin position="1"/>
        <end position="28"/>
    </location>
</feature>
<dbReference type="PROSITE" id="PS51257">
    <property type="entry name" value="PROKAR_LIPOPROTEIN"/>
    <property type="match status" value="1"/>
</dbReference>
<dbReference type="Proteomes" id="UP001551482">
    <property type="component" value="Unassembled WGS sequence"/>
</dbReference>
<evidence type="ECO:0000256" key="1">
    <source>
        <dbReference type="SAM" id="SignalP"/>
    </source>
</evidence>
<organism evidence="3 4">
    <name type="scientific">Streptodolium elevatio</name>
    <dbReference type="NCBI Taxonomy" id="3157996"/>
    <lineage>
        <taxon>Bacteria</taxon>
        <taxon>Bacillati</taxon>
        <taxon>Actinomycetota</taxon>
        <taxon>Actinomycetes</taxon>
        <taxon>Kitasatosporales</taxon>
        <taxon>Streptomycetaceae</taxon>
        <taxon>Streptodolium</taxon>
    </lineage>
</organism>
<accession>A0ABV3DNN0</accession>
<keyword evidence="1" id="KW-0732">Signal</keyword>
<proteinExistence type="predicted"/>
<dbReference type="Pfam" id="PF13349">
    <property type="entry name" value="DUF4097"/>
    <property type="match status" value="1"/>
</dbReference>
<gene>
    <name evidence="3" type="ORF">AB0C36_27785</name>
</gene>
<dbReference type="InterPro" id="IPR025164">
    <property type="entry name" value="Toastrack_DUF4097"/>
</dbReference>
<evidence type="ECO:0000313" key="4">
    <source>
        <dbReference type="Proteomes" id="UP001551482"/>
    </source>
</evidence>
<evidence type="ECO:0000259" key="2">
    <source>
        <dbReference type="Pfam" id="PF13349"/>
    </source>
</evidence>
<reference evidence="3 4" key="1">
    <citation type="submission" date="2024-06" db="EMBL/GenBank/DDBJ databases">
        <title>The Natural Products Discovery Center: Release of the First 8490 Sequenced Strains for Exploring Actinobacteria Biosynthetic Diversity.</title>
        <authorList>
            <person name="Kalkreuter E."/>
            <person name="Kautsar S.A."/>
            <person name="Yang D."/>
            <person name="Bader C.D."/>
            <person name="Teijaro C.N."/>
            <person name="Fluegel L."/>
            <person name="Davis C.M."/>
            <person name="Simpson J.R."/>
            <person name="Lauterbach L."/>
            <person name="Steele A.D."/>
            <person name="Gui C."/>
            <person name="Meng S."/>
            <person name="Li G."/>
            <person name="Viehrig K."/>
            <person name="Ye F."/>
            <person name="Su P."/>
            <person name="Kiefer A.F."/>
            <person name="Nichols A."/>
            <person name="Cepeda A.J."/>
            <person name="Yan W."/>
            <person name="Fan B."/>
            <person name="Jiang Y."/>
            <person name="Adhikari A."/>
            <person name="Zheng C.-J."/>
            <person name="Schuster L."/>
            <person name="Cowan T.M."/>
            <person name="Smanski M.J."/>
            <person name="Chevrette M.G."/>
            <person name="De Carvalho L.P.S."/>
            <person name="Shen B."/>
        </authorList>
    </citation>
    <scope>NUCLEOTIDE SEQUENCE [LARGE SCALE GENOMIC DNA]</scope>
    <source>
        <strain evidence="3 4">NPDC048946</strain>
    </source>
</reference>
<dbReference type="RefSeq" id="WP_358359002.1">
    <property type="nucleotide sequence ID" value="NZ_JBEZFP010000084.1"/>
</dbReference>
<name>A0ABV3DNN0_9ACTN</name>
<feature type="domain" description="DUF4097" evidence="2">
    <location>
        <begin position="40"/>
        <end position="232"/>
    </location>
</feature>
<evidence type="ECO:0000313" key="3">
    <source>
        <dbReference type="EMBL" id="MEU8137301.1"/>
    </source>
</evidence>
<keyword evidence="4" id="KW-1185">Reference proteome</keyword>
<sequence>MSASHARNRRRRLAVLIPAVAVVPLVLAACEMDVDVDAEHKKTNTYEVSEKVGKISVVTTAGKVTVTEKDIPQVKVTEKWNWEGGTEPTTSHKVDNGTVDLTYKCGNKDCWVSYEVEVPRGTGAHVETDAGEVRLTGLSGDLDVSTGAGKIDGDALTAKQATARTTAGSLDLTFSAAPANVDAKTTAGRATVRVPSGQSYNVDVEATVGDTDVDVAKDANAASKIKVRTTAGQARVLTS</sequence>
<comment type="caution">
    <text evidence="3">The sequence shown here is derived from an EMBL/GenBank/DDBJ whole genome shotgun (WGS) entry which is preliminary data.</text>
</comment>
<feature type="chain" id="PRO_5046043394" evidence="1">
    <location>
        <begin position="29"/>
        <end position="239"/>
    </location>
</feature>
<dbReference type="EMBL" id="JBEZFP010000084">
    <property type="protein sequence ID" value="MEU8137301.1"/>
    <property type="molecule type" value="Genomic_DNA"/>
</dbReference>